<organism evidence="1 2">
    <name type="scientific">Puniceibacterium sediminis</name>
    <dbReference type="NCBI Taxonomy" id="1608407"/>
    <lineage>
        <taxon>Bacteria</taxon>
        <taxon>Pseudomonadati</taxon>
        <taxon>Pseudomonadota</taxon>
        <taxon>Alphaproteobacteria</taxon>
        <taxon>Rhodobacterales</taxon>
        <taxon>Paracoccaceae</taxon>
        <taxon>Puniceibacterium</taxon>
    </lineage>
</organism>
<accession>A0A238XQY8</accession>
<evidence type="ECO:0000313" key="1">
    <source>
        <dbReference type="EMBL" id="SNR61395.1"/>
    </source>
</evidence>
<dbReference type="RefSeq" id="WP_141135112.1">
    <property type="nucleotide sequence ID" value="NZ_FZNN01000012.1"/>
</dbReference>
<gene>
    <name evidence="1" type="ORF">SAMN06265370_112128</name>
</gene>
<dbReference type="Proteomes" id="UP000198417">
    <property type="component" value="Unassembled WGS sequence"/>
</dbReference>
<dbReference type="AlphaFoldDB" id="A0A238XQY8"/>
<proteinExistence type="predicted"/>
<sequence>MTVHMSNGGVIRRAVSRGLMPALIFALGGTSVSAMDDPELVWSHKEWSAGYEMGRCAIWTGGDGSGIFEIEVDMGGYNASASYLPIVYSNYPIPLREDDEFELYIDHQMSDFGPEMGFYDSMDSYGRYMVAAGMTDGFVPDLIGTFRGANSVAVEVLHYGEPPFVADEFSLSGFTATYLKISEWCRFDPNHLFRS</sequence>
<dbReference type="EMBL" id="FZNN01000012">
    <property type="protein sequence ID" value="SNR61395.1"/>
    <property type="molecule type" value="Genomic_DNA"/>
</dbReference>
<dbReference type="OrthoDB" id="7665031at2"/>
<protein>
    <submittedName>
        <fullName evidence="1">Uncharacterized protein</fullName>
    </submittedName>
</protein>
<reference evidence="1 2" key="1">
    <citation type="submission" date="2017-06" db="EMBL/GenBank/DDBJ databases">
        <authorList>
            <person name="Kim H.J."/>
            <person name="Triplett B.A."/>
        </authorList>
    </citation>
    <scope>NUCLEOTIDE SEQUENCE [LARGE SCALE GENOMIC DNA]</scope>
    <source>
        <strain evidence="1 2">DSM 29052</strain>
    </source>
</reference>
<evidence type="ECO:0000313" key="2">
    <source>
        <dbReference type="Proteomes" id="UP000198417"/>
    </source>
</evidence>
<keyword evidence="2" id="KW-1185">Reference proteome</keyword>
<name>A0A238XQY8_9RHOB</name>